<organism evidence="2 3">
    <name type="scientific">Serpentinicella alkaliphila</name>
    <dbReference type="NCBI Taxonomy" id="1734049"/>
    <lineage>
        <taxon>Bacteria</taxon>
        <taxon>Bacillati</taxon>
        <taxon>Bacillota</taxon>
        <taxon>Clostridia</taxon>
        <taxon>Peptostreptococcales</taxon>
        <taxon>Natronincolaceae</taxon>
        <taxon>Serpentinicella</taxon>
    </lineage>
</organism>
<gene>
    <name evidence="2" type="ORF">EDD79_10053</name>
</gene>
<dbReference type="OrthoDB" id="9777593at2"/>
<dbReference type="InterPro" id="IPR051532">
    <property type="entry name" value="Ester_Hydrolysis_Enzymes"/>
</dbReference>
<dbReference type="AlphaFoldDB" id="A0A4R2TN97"/>
<dbReference type="Gene3D" id="3.40.50.1110">
    <property type="entry name" value="SGNH hydrolase"/>
    <property type="match status" value="1"/>
</dbReference>
<dbReference type="Proteomes" id="UP000295504">
    <property type="component" value="Unassembled WGS sequence"/>
</dbReference>
<evidence type="ECO:0000313" key="2">
    <source>
        <dbReference type="EMBL" id="TCQ05188.1"/>
    </source>
</evidence>
<dbReference type="GO" id="GO:0004622">
    <property type="term" value="F:phosphatidylcholine lysophospholipase activity"/>
    <property type="evidence" value="ECO:0007669"/>
    <property type="project" value="TreeGrafter"/>
</dbReference>
<reference evidence="2 3" key="1">
    <citation type="submission" date="2019-03" db="EMBL/GenBank/DDBJ databases">
        <title>Genomic Encyclopedia of Type Strains, Phase IV (KMG-IV): sequencing the most valuable type-strain genomes for metagenomic binning, comparative biology and taxonomic classification.</title>
        <authorList>
            <person name="Goeker M."/>
        </authorList>
    </citation>
    <scope>NUCLEOTIDE SEQUENCE [LARGE SCALE GENOMIC DNA]</scope>
    <source>
        <strain evidence="2 3">DSM 100013</strain>
    </source>
</reference>
<comment type="caution">
    <text evidence="2">The sequence shown here is derived from an EMBL/GenBank/DDBJ whole genome shotgun (WGS) entry which is preliminary data.</text>
</comment>
<protein>
    <submittedName>
        <fullName evidence="2">Lysophospholipase L1-like esterase</fullName>
    </submittedName>
</protein>
<evidence type="ECO:0000313" key="3">
    <source>
        <dbReference type="Proteomes" id="UP000295504"/>
    </source>
</evidence>
<dbReference type="PANTHER" id="PTHR30383">
    <property type="entry name" value="THIOESTERASE 1/PROTEASE 1/LYSOPHOSPHOLIPASE L1"/>
    <property type="match status" value="1"/>
</dbReference>
<dbReference type="PANTHER" id="PTHR30383:SF5">
    <property type="entry name" value="SGNH HYDROLASE-TYPE ESTERASE DOMAIN-CONTAINING PROTEIN"/>
    <property type="match status" value="1"/>
</dbReference>
<dbReference type="InterPro" id="IPR036514">
    <property type="entry name" value="SGNH_hydro_sf"/>
</dbReference>
<sequence length="189" mass="21557">MKIVCIGDSLTFGYGVREIECWVSLLRKGLNGEVINKGINGDTTDGMTYRFQRDVISKSPTHVIIMGGSNDLIMGRSKTDIINNIEEMINLSIKDGVMPIIGIQPPMDAEMANKYWSAYTDFKQVNENIRAYRDWATSYIKKTNLTCFDFYKAINESMYKYKKEEIYIDGVHFTPRGHSIMAGIINIKK</sequence>
<dbReference type="SUPFAM" id="SSF52266">
    <property type="entry name" value="SGNH hydrolase"/>
    <property type="match status" value="1"/>
</dbReference>
<dbReference type="EMBL" id="SLYC01000005">
    <property type="protein sequence ID" value="TCQ05188.1"/>
    <property type="molecule type" value="Genomic_DNA"/>
</dbReference>
<dbReference type="RefSeq" id="WP_132847661.1">
    <property type="nucleotide sequence ID" value="NZ_CP058648.1"/>
</dbReference>
<feature type="domain" description="SGNH hydrolase-type esterase" evidence="1">
    <location>
        <begin position="5"/>
        <end position="179"/>
    </location>
</feature>
<evidence type="ECO:0000259" key="1">
    <source>
        <dbReference type="Pfam" id="PF13472"/>
    </source>
</evidence>
<dbReference type="Pfam" id="PF13472">
    <property type="entry name" value="Lipase_GDSL_2"/>
    <property type="match status" value="1"/>
</dbReference>
<accession>A0A4R2TN97</accession>
<name>A0A4R2TN97_9FIRM</name>
<dbReference type="InterPro" id="IPR013830">
    <property type="entry name" value="SGNH_hydro"/>
</dbReference>
<keyword evidence="3" id="KW-1185">Reference proteome</keyword>
<proteinExistence type="predicted"/>